<dbReference type="InterPro" id="IPR036390">
    <property type="entry name" value="WH_DNA-bd_sf"/>
</dbReference>
<dbReference type="SUPFAM" id="SSF46785">
    <property type="entry name" value="Winged helix' DNA-binding domain"/>
    <property type="match status" value="1"/>
</dbReference>
<keyword evidence="7 8" id="KW-0804">Transcription</keyword>
<dbReference type="GO" id="GO:0003677">
    <property type="term" value="F:DNA binding"/>
    <property type="evidence" value="ECO:0007669"/>
    <property type="project" value="UniProtKB-KW"/>
</dbReference>
<dbReference type="PATRIC" id="fig|1157951.4.peg.1844"/>
<evidence type="ECO:0000256" key="1">
    <source>
        <dbReference type="ARBA" id="ARBA00022491"/>
    </source>
</evidence>
<comment type="function">
    <text evidence="8">May function as a transcriptional regulator that controls feoABC expression.</text>
</comment>
<reference evidence="10 11" key="1">
    <citation type="journal article" date="2012" name="J. Bacteriol.">
        <title>Complete Genome Sequence of Providencia stuartii Clinical Isolate MRSN 2154.</title>
        <authorList>
            <person name="Clifford R.J."/>
            <person name="Hang J."/>
            <person name="Riley M.C."/>
            <person name="Onmus-Leone F."/>
            <person name="Kuschner R.A."/>
            <person name="Lesho E.P."/>
            <person name="Waterman P.E."/>
        </authorList>
    </citation>
    <scope>NUCLEOTIDE SEQUENCE [LARGE SCALE GENOMIC DNA]</scope>
    <source>
        <strain evidence="10 11">MRSN 2154</strain>
    </source>
</reference>
<evidence type="ECO:0000256" key="3">
    <source>
        <dbReference type="ARBA" id="ARBA00023004"/>
    </source>
</evidence>
<dbReference type="InterPro" id="IPR036388">
    <property type="entry name" value="WH-like_DNA-bd_sf"/>
</dbReference>
<dbReference type="HAMAP" id="MF_01586">
    <property type="entry name" value="FeoC"/>
    <property type="match status" value="1"/>
</dbReference>
<evidence type="ECO:0000256" key="6">
    <source>
        <dbReference type="ARBA" id="ARBA00023125"/>
    </source>
</evidence>
<keyword evidence="5 8" id="KW-0805">Transcription regulation</keyword>
<feature type="domain" description="Transcriptional regulator HTH-type FeoC" evidence="9">
    <location>
        <begin position="3"/>
        <end position="67"/>
    </location>
</feature>
<feature type="binding site" evidence="8">
    <location>
        <position position="60"/>
    </location>
    <ligand>
        <name>iron-sulfur cluster</name>
        <dbReference type="ChEBI" id="CHEBI:30408"/>
    </ligand>
</feature>
<evidence type="ECO:0000313" key="11">
    <source>
        <dbReference type="Proteomes" id="UP000005012"/>
    </source>
</evidence>
<evidence type="ECO:0000313" key="10">
    <source>
        <dbReference type="EMBL" id="AFH93707.1"/>
    </source>
</evidence>
<dbReference type="Pfam" id="PF09012">
    <property type="entry name" value="FeoC"/>
    <property type="match status" value="1"/>
</dbReference>
<sequence>MVSLLQIRDLIALYGQADLDLLSQRLHAPKSLIQAMLDKLVAMNKIEKVDITACLTGTSCKGCPESSNCSHPLYKIKSPPLCE</sequence>
<dbReference type="KEGG" id="psi:S70_09235"/>
<dbReference type="OrthoDB" id="6903254at2"/>
<protein>
    <recommendedName>
        <fullName evidence="8">Probable [Fe-S]-dependent transcriptional repressor</fullName>
    </recommendedName>
</protein>
<name>A0A140NM03_PROSM</name>
<proteinExistence type="inferred from homology"/>
<accession>A0A140NM03</accession>
<dbReference type="InterPro" id="IPR023732">
    <property type="entry name" value="FeoC"/>
</dbReference>
<keyword evidence="6 8" id="KW-0238">DNA-binding</keyword>
<keyword evidence="2 8" id="KW-0479">Metal-binding</keyword>
<dbReference type="GeneID" id="93517489"/>
<keyword evidence="1 8" id="KW-0678">Repressor</keyword>
<comment type="similarity">
    <text evidence="8">Belongs to the FeoC family.</text>
</comment>
<dbReference type="InterPro" id="IPR015102">
    <property type="entry name" value="Tscrpt_reg_HTH_FeoC"/>
</dbReference>
<feature type="binding site" evidence="8">
    <location>
        <position position="69"/>
    </location>
    <ligand>
        <name>iron-sulfur cluster</name>
        <dbReference type="ChEBI" id="CHEBI:30408"/>
    </ligand>
</feature>
<feature type="binding site" evidence="8">
    <location>
        <position position="54"/>
    </location>
    <ligand>
        <name>iron-sulfur cluster</name>
        <dbReference type="ChEBI" id="CHEBI:30408"/>
    </ligand>
</feature>
<evidence type="ECO:0000256" key="5">
    <source>
        <dbReference type="ARBA" id="ARBA00023015"/>
    </source>
</evidence>
<dbReference type="EMBL" id="CP003488">
    <property type="protein sequence ID" value="AFH93707.1"/>
    <property type="molecule type" value="Genomic_DNA"/>
</dbReference>
<dbReference type="GO" id="GO:0005506">
    <property type="term" value="F:iron ion binding"/>
    <property type="evidence" value="ECO:0007669"/>
    <property type="project" value="UniProtKB-UniRule"/>
</dbReference>
<keyword evidence="4 8" id="KW-0411">Iron-sulfur</keyword>
<dbReference type="AlphaFoldDB" id="A0A140NM03"/>
<dbReference type="Gene3D" id="1.10.10.10">
    <property type="entry name" value="Winged helix-like DNA-binding domain superfamily/Winged helix DNA-binding domain"/>
    <property type="match status" value="1"/>
</dbReference>
<organism evidence="10 11">
    <name type="scientific">Providencia stuartii (strain MRSN 2154)</name>
    <dbReference type="NCBI Taxonomy" id="1157951"/>
    <lineage>
        <taxon>Bacteria</taxon>
        <taxon>Pseudomonadati</taxon>
        <taxon>Pseudomonadota</taxon>
        <taxon>Gammaproteobacteria</taxon>
        <taxon>Enterobacterales</taxon>
        <taxon>Morganellaceae</taxon>
        <taxon>Providencia</taxon>
    </lineage>
</organism>
<reference evidence="11" key="2">
    <citation type="submission" date="2012-04" db="EMBL/GenBank/DDBJ databases">
        <title>Complete genome sequence of Providencia stuartii clinical isolate MRSN 2154.</title>
        <authorList>
            <person name="Clifford R.J."/>
            <person name="Hang J."/>
            <person name="Riley M.C."/>
            <person name="Onmus-Leone F."/>
            <person name="Kuschner R.A."/>
            <person name="Lesho E.P."/>
            <person name="Waterman P.E."/>
        </authorList>
    </citation>
    <scope>NUCLEOTIDE SEQUENCE [LARGE SCALE GENOMIC DNA]</scope>
    <source>
        <strain evidence="11">MRSN 2154</strain>
    </source>
</reference>
<dbReference type="GO" id="GO:0051536">
    <property type="term" value="F:iron-sulfur cluster binding"/>
    <property type="evidence" value="ECO:0007669"/>
    <property type="project" value="UniProtKB-KW"/>
</dbReference>
<keyword evidence="3 8" id="KW-0408">Iron</keyword>
<evidence type="ECO:0000256" key="4">
    <source>
        <dbReference type="ARBA" id="ARBA00023014"/>
    </source>
</evidence>
<evidence type="ECO:0000256" key="2">
    <source>
        <dbReference type="ARBA" id="ARBA00022723"/>
    </source>
</evidence>
<evidence type="ECO:0000256" key="8">
    <source>
        <dbReference type="HAMAP-Rule" id="MF_01586"/>
    </source>
</evidence>
<evidence type="ECO:0000259" key="9">
    <source>
        <dbReference type="Pfam" id="PF09012"/>
    </source>
</evidence>
<gene>
    <name evidence="8" type="primary">feoC</name>
    <name evidence="10" type="ordered locus">S70_09235</name>
</gene>
<feature type="binding site" evidence="8">
    <location>
        <position position="63"/>
    </location>
    <ligand>
        <name>iron-sulfur cluster</name>
        <dbReference type="ChEBI" id="CHEBI:30408"/>
    </ligand>
</feature>
<dbReference type="HOGENOM" id="CLU_189182_0_0_6"/>
<dbReference type="RefSeq" id="WP_014657017.1">
    <property type="nucleotide sequence ID" value="NC_017731.1"/>
</dbReference>
<dbReference type="Proteomes" id="UP000005012">
    <property type="component" value="Chromosome"/>
</dbReference>
<evidence type="ECO:0000256" key="7">
    <source>
        <dbReference type="ARBA" id="ARBA00023163"/>
    </source>
</evidence>